<evidence type="ECO:0000259" key="18">
    <source>
        <dbReference type="Pfam" id="PF08030"/>
    </source>
</evidence>
<feature type="transmembrane region" description="Helical" evidence="15">
    <location>
        <begin position="161"/>
        <end position="182"/>
    </location>
</feature>
<evidence type="ECO:0000313" key="20">
    <source>
        <dbReference type="Proteomes" id="UP000292447"/>
    </source>
</evidence>
<evidence type="ECO:0000259" key="17">
    <source>
        <dbReference type="Pfam" id="PF08022"/>
    </source>
</evidence>
<evidence type="ECO:0000256" key="1">
    <source>
        <dbReference type="ARBA" id="ARBA00004651"/>
    </source>
</evidence>
<keyword evidence="20" id="KW-1185">Reference proteome</keyword>
<accession>A0A4P6XTL4</accession>
<keyword evidence="5" id="KW-0285">Flavoprotein</keyword>
<feature type="compositionally biased region" description="Low complexity" evidence="14">
    <location>
        <begin position="561"/>
        <end position="581"/>
    </location>
</feature>
<gene>
    <name evidence="19" type="primary">MPUL0E00190</name>
    <name evidence="19" type="ORF">METSCH_E00190</name>
</gene>
<keyword evidence="10" id="KW-0560">Oxidoreductase</keyword>
<dbReference type="InterPro" id="IPR013112">
    <property type="entry name" value="FAD-bd_8"/>
</dbReference>
<dbReference type="SUPFAM" id="SSF63380">
    <property type="entry name" value="Riboflavin synthase domain-like"/>
    <property type="match status" value="1"/>
</dbReference>
<evidence type="ECO:0000256" key="2">
    <source>
        <dbReference type="ARBA" id="ARBA00012668"/>
    </source>
</evidence>
<comment type="catalytic activity">
    <reaction evidence="13">
        <text>2 a Fe(II)-siderophore + NADP(+) + H(+) = 2 a Fe(III)-siderophore + NADPH</text>
        <dbReference type="Rhea" id="RHEA:28795"/>
        <dbReference type="Rhea" id="RHEA-COMP:11342"/>
        <dbReference type="Rhea" id="RHEA-COMP:11344"/>
        <dbReference type="ChEBI" id="CHEBI:15378"/>
        <dbReference type="ChEBI" id="CHEBI:29033"/>
        <dbReference type="ChEBI" id="CHEBI:29034"/>
        <dbReference type="ChEBI" id="CHEBI:57783"/>
        <dbReference type="ChEBI" id="CHEBI:58349"/>
        <dbReference type="EC" id="1.16.1.9"/>
    </reaction>
</comment>
<evidence type="ECO:0000313" key="19">
    <source>
        <dbReference type="EMBL" id="QBM89786.1"/>
    </source>
</evidence>
<dbReference type="PANTHER" id="PTHR32361:SF28">
    <property type="entry name" value="FRP1P"/>
    <property type="match status" value="1"/>
</dbReference>
<evidence type="ECO:0000256" key="11">
    <source>
        <dbReference type="ARBA" id="ARBA00023065"/>
    </source>
</evidence>
<keyword evidence="4" id="KW-1003">Cell membrane</keyword>
<evidence type="ECO:0000256" key="3">
    <source>
        <dbReference type="ARBA" id="ARBA00022448"/>
    </source>
</evidence>
<dbReference type="Proteomes" id="UP000292447">
    <property type="component" value="Chromosome V"/>
</dbReference>
<keyword evidence="6 15" id="KW-0812">Transmembrane</keyword>
<feature type="region of interest" description="Disordered" evidence="14">
    <location>
        <begin position="542"/>
        <end position="581"/>
    </location>
</feature>
<protein>
    <recommendedName>
        <fullName evidence="2">ferric-chelate reductase (NADPH)</fullName>
        <ecNumber evidence="2">1.16.1.9</ecNumber>
    </recommendedName>
</protein>
<dbReference type="GO" id="GO:0052851">
    <property type="term" value="F:ferric-chelate reductase (NADPH) activity"/>
    <property type="evidence" value="ECO:0007669"/>
    <property type="project" value="UniProtKB-EC"/>
</dbReference>
<dbReference type="SFLD" id="SFLDS00052">
    <property type="entry name" value="Ferric_Reductase_Domain"/>
    <property type="match status" value="1"/>
</dbReference>
<dbReference type="EMBL" id="CP034460">
    <property type="protein sequence ID" value="QBM89786.1"/>
    <property type="molecule type" value="Genomic_DNA"/>
</dbReference>
<evidence type="ECO:0000256" key="6">
    <source>
        <dbReference type="ARBA" id="ARBA00022692"/>
    </source>
</evidence>
<keyword evidence="9 15" id="KW-1133">Transmembrane helix</keyword>
<name>A0A4P6XTL4_9ASCO</name>
<feature type="transmembrane region" description="Helical" evidence="15">
    <location>
        <begin position="123"/>
        <end position="140"/>
    </location>
</feature>
<dbReference type="GO" id="GO:0015677">
    <property type="term" value="P:copper ion import"/>
    <property type="evidence" value="ECO:0007669"/>
    <property type="project" value="TreeGrafter"/>
</dbReference>
<comment type="subcellular location">
    <subcellularLocation>
        <location evidence="1">Cell membrane</location>
        <topology evidence="1">Multi-pass membrane protein</topology>
    </subcellularLocation>
</comment>
<dbReference type="Gene3D" id="3.40.50.80">
    <property type="entry name" value="Nucleotide-binding domain of ferredoxin-NADP reductase (FNR) module"/>
    <property type="match status" value="1"/>
</dbReference>
<evidence type="ECO:0000256" key="5">
    <source>
        <dbReference type="ARBA" id="ARBA00022630"/>
    </source>
</evidence>
<dbReference type="InterPro" id="IPR013130">
    <property type="entry name" value="Fe3_Rdtase_TM_dom"/>
</dbReference>
<organism evidence="19 20">
    <name type="scientific">Metschnikowia aff. pulcherrima</name>
    <dbReference type="NCBI Taxonomy" id="2163413"/>
    <lineage>
        <taxon>Eukaryota</taxon>
        <taxon>Fungi</taxon>
        <taxon>Dikarya</taxon>
        <taxon>Ascomycota</taxon>
        <taxon>Saccharomycotina</taxon>
        <taxon>Pichiomycetes</taxon>
        <taxon>Metschnikowiaceae</taxon>
        <taxon>Metschnikowia</taxon>
    </lineage>
</organism>
<dbReference type="Pfam" id="PF01794">
    <property type="entry name" value="Ferric_reduct"/>
    <property type="match status" value="1"/>
</dbReference>
<evidence type="ECO:0000256" key="9">
    <source>
        <dbReference type="ARBA" id="ARBA00022989"/>
    </source>
</evidence>
<dbReference type="GO" id="GO:0006826">
    <property type="term" value="P:iron ion transport"/>
    <property type="evidence" value="ECO:0007669"/>
    <property type="project" value="TreeGrafter"/>
</dbReference>
<keyword evidence="12 15" id="KW-0472">Membrane</keyword>
<feature type="domain" description="FAD-binding 8" evidence="17">
    <location>
        <begin position="313"/>
        <end position="375"/>
    </location>
</feature>
<evidence type="ECO:0000256" key="7">
    <source>
        <dbReference type="ARBA" id="ARBA00022827"/>
    </source>
</evidence>
<feature type="transmembrane region" description="Helical" evidence="15">
    <location>
        <begin position="194"/>
        <end position="211"/>
    </location>
</feature>
<dbReference type="PANTHER" id="PTHR32361">
    <property type="entry name" value="FERRIC/CUPRIC REDUCTASE TRANSMEMBRANE COMPONENT"/>
    <property type="match status" value="1"/>
</dbReference>
<dbReference type="SFLD" id="SFLDG01168">
    <property type="entry name" value="Ferric_reductase_subgroup_(FRE"/>
    <property type="match status" value="1"/>
</dbReference>
<evidence type="ECO:0000256" key="12">
    <source>
        <dbReference type="ARBA" id="ARBA00023136"/>
    </source>
</evidence>
<dbReference type="AlphaFoldDB" id="A0A4P6XTL4"/>
<keyword evidence="8" id="KW-0249">Electron transport</keyword>
<keyword evidence="11" id="KW-0406">Ion transport</keyword>
<dbReference type="CDD" id="cd06186">
    <property type="entry name" value="NOX_Duox_like_FAD_NADP"/>
    <property type="match status" value="1"/>
</dbReference>
<evidence type="ECO:0000256" key="4">
    <source>
        <dbReference type="ARBA" id="ARBA00022475"/>
    </source>
</evidence>
<evidence type="ECO:0000256" key="13">
    <source>
        <dbReference type="ARBA" id="ARBA00048483"/>
    </source>
</evidence>
<feature type="transmembrane region" description="Helical" evidence="15">
    <location>
        <begin position="81"/>
        <end position="103"/>
    </location>
</feature>
<feature type="transmembrane region" description="Helical" evidence="15">
    <location>
        <begin position="20"/>
        <end position="41"/>
    </location>
</feature>
<dbReference type="GO" id="GO:0006879">
    <property type="term" value="P:intracellular iron ion homeostasis"/>
    <property type="evidence" value="ECO:0007669"/>
    <property type="project" value="TreeGrafter"/>
</dbReference>
<evidence type="ECO:0000256" key="8">
    <source>
        <dbReference type="ARBA" id="ARBA00022982"/>
    </source>
</evidence>
<keyword evidence="7" id="KW-0274">FAD</keyword>
<dbReference type="InterPro" id="IPR039261">
    <property type="entry name" value="FNR_nucleotide-bd"/>
</dbReference>
<keyword evidence="3" id="KW-0813">Transport</keyword>
<feature type="compositionally biased region" description="Basic and acidic residues" evidence="14">
    <location>
        <begin position="549"/>
        <end position="560"/>
    </location>
</feature>
<dbReference type="EC" id="1.16.1.9" evidence="2"/>
<dbReference type="InterPro" id="IPR013121">
    <property type="entry name" value="Fe_red_NAD-bd_6"/>
</dbReference>
<dbReference type="Pfam" id="PF08030">
    <property type="entry name" value="NAD_binding_6"/>
    <property type="match status" value="1"/>
</dbReference>
<feature type="domain" description="Ferric reductase NAD binding" evidence="18">
    <location>
        <begin position="455"/>
        <end position="630"/>
    </location>
</feature>
<feature type="domain" description="Ferric oxidoreductase" evidence="16">
    <location>
        <begin position="124"/>
        <end position="238"/>
    </location>
</feature>
<dbReference type="STRING" id="2163413.A0A4P6XTL4"/>
<sequence length="650" mass="73915">MAIPFAEQFYVERDRNFKYLFLSVMVTVLLPVFHGLIFLWLPWALRGRRKAESLTYKPFFTFLKYYEALTRTFSISICGKLLYFQPSLLLVAIFHVGINWLFAVAETKDITYESWYYIVSKRVGRLSIAHVPIILILVAKNNLVAAASGLTLDKAVFFHKWYGRSMFITTIIHMVLSLKYWLGMDFQIMVKIPPQIFGFIAFSCLGMLNIASLKFVRNMAFEFFLAQHRIFNFIMLLLAYFHNGGNHAAVILGVHLLVLDRIVARVLGLLHKFRGPTKGLCDFEILDETTVRVSIPISVKKYSPKWYWFFVPRYKTWRAGQHVLFNCNKVQLLAYHPFTIASLPDSGKMVLVIKVQTGFTRLLHKRLCKMACEEDEEAAGSCSDSVVELSHYSSESVHSSDKLTDAKHEQDIEIFTKDVEDFQSMISGFKLPRVFNLKAGINGPFGANYQPLTRFDSVVFFSAGSGASFTLPVALDLLKTLQERDQAEDYLYRPHNAQITIVLAMKQKSNLQWYDHLWKEFVPFFNAGKAHLALHITQEVPDAVEDDGSETKEKLDDVHEVSTSVQEASSSSQSSFSNKSKGVSVTYGRPDLEAIITSSVHDLCSPTYRKAFASVSCGPGAFNHKILEACEKGRLLSKAPDVYCYEESFE</sequence>
<dbReference type="GO" id="GO:0005886">
    <property type="term" value="C:plasma membrane"/>
    <property type="evidence" value="ECO:0007669"/>
    <property type="project" value="UniProtKB-SubCell"/>
</dbReference>
<evidence type="ECO:0000256" key="14">
    <source>
        <dbReference type="SAM" id="MobiDB-lite"/>
    </source>
</evidence>
<reference evidence="20" key="1">
    <citation type="submission" date="2019-03" db="EMBL/GenBank/DDBJ databases">
        <title>Snf2 controls pulcherriminic acid biosynthesis and connects pigmentation and antifungal activity of the yeast Metschnikowia pulcherrima.</title>
        <authorList>
            <person name="Gore-Lloyd D."/>
            <person name="Sumann I."/>
            <person name="Brachmann A.O."/>
            <person name="Schneeberger K."/>
            <person name="Ortiz-Merino R.A."/>
            <person name="Moreno-Beltran M."/>
            <person name="Schlaefli M."/>
            <person name="Kirner P."/>
            <person name="Santos Kron A."/>
            <person name="Wolfe K.H."/>
            <person name="Piel J."/>
            <person name="Ahrens C.H."/>
            <person name="Henk D."/>
            <person name="Freimoser F.M."/>
        </authorList>
    </citation>
    <scope>NUCLEOTIDE SEQUENCE [LARGE SCALE GENOMIC DNA]</scope>
    <source>
        <strain evidence="20">APC 1.2</strain>
    </source>
</reference>
<evidence type="ECO:0000259" key="16">
    <source>
        <dbReference type="Pfam" id="PF01794"/>
    </source>
</evidence>
<proteinExistence type="predicted"/>
<dbReference type="Pfam" id="PF08022">
    <property type="entry name" value="FAD_binding_8"/>
    <property type="match status" value="1"/>
</dbReference>
<dbReference type="InterPro" id="IPR051410">
    <property type="entry name" value="Ferric/Cupric_Reductase"/>
</dbReference>
<dbReference type="InterPro" id="IPR017938">
    <property type="entry name" value="Riboflavin_synthase-like_b-brl"/>
</dbReference>
<evidence type="ECO:0000256" key="10">
    <source>
        <dbReference type="ARBA" id="ARBA00023002"/>
    </source>
</evidence>
<evidence type="ECO:0000256" key="15">
    <source>
        <dbReference type="SAM" id="Phobius"/>
    </source>
</evidence>